<protein>
    <submittedName>
        <fullName evidence="2">Uncharacterized protein</fullName>
    </submittedName>
</protein>
<feature type="region of interest" description="Disordered" evidence="1">
    <location>
        <begin position="1"/>
        <end position="24"/>
    </location>
</feature>
<gene>
    <name evidence="2" type="ORF">EC973_005237</name>
</gene>
<comment type="caution">
    <text evidence="2">The sequence shown here is derived from an EMBL/GenBank/DDBJ whole genome shotgun (WGS) entry which is preliminary data.</text>
</comment>
<evidence type="ECO:0000256" key="1">
    <source>
        <dbReference type="SAM" id="MobiDB-lite"/>
    </source>
</evidence>
<feature type="compositionally biased region" description="Acidic residues" evidence="1">
    <location>
        <begin position="1"/>
        <end position="11"/>
    </location>
</feature>
<proteinExistence type="predicted"/>
<organism evidence="2 3">
    <name type="scientific">Apophysomyces ossiformis</name>
    <dbReference type="NCBI Taxonomy" id="679940"/>
    <lineage>
        <taxon>Eukaryota</taxon>
        <taxon>Fungi</taxon>
        <taxon>Fungi incertae sedis</taxon>
        <taxon>Mucoromycota</taxon>
        <taxon>Mucoromycotina</taxon>
        <taxon>Mucoromycetes</taxon>
        <taxon>Mucorales</taxon>
        <taxon>Mucorineae</taxon>
        <taxon>Mucoraceae</taxon>
        <taxon>Apophysomyces</taxon>
    </lineage>
</organism>
<evidence type="ECO:0000313" key="3">
    <source>
        <dbReference type="Proteomes" id="UP000605846"/>
    </source>
</evidence>
<dbReference type="EMBL" id="JABAYA010000003">
    <property type="protein sequence ID" value="KAF7732341.1"/>
    <property type="molecule type" value="Genomic_DNA"/>
</dbReference>
<sequence length="451" mass="53029">MRIAGNEEDDDVKVNPVRNSSSGLSNRFPFQKNIEPPMLHSIEMKYSEEEMWTRLQIREFMFRFGEHFQFQPHIIASLQNVQGDWRMKRLSAYVVWKALVVLDASLYEMIPAEDRPKSELPGQSYLSKTNHLPLMANYILNQWMEEKGLDDPELEENERRDAFFVVFCQEGMTAKRWQDIAELLAAAECTDLPVPTIRNDHQERTFVQKVQSFRKLSRGACPLTTIDELRMIQMLLDILLFDQTVRQRLLDAAKEVKEKEALLSKERKVFKLDNMEKMSKRKSLAIRMEQLIAVGKHSQKVIVESELEALDIKIRDEKMEMDRKEMELISAKLKTELRLQRTCTDTKGNEYWFFNDLLTSQLGHATDIRNNECYWSYGVIVIGPGYHGGTERRWWHIDGIQSMLQLEKWMMHDWTPNDKTTRDILKTQLNGRVQYLRLLESAVYGEGYFSK</sequence>
<keyword evidence="3" id="KW-1185">Reference proteome</keyword>
<evidence type="ECO:0000313" key="2">
    <source>
        <dbReference type="EMBL" id="KAF7732341.1"/>
    </source>
</evidence>
<accession>A0A8H7BWL4</accession>
<dbReference type="Proteomes" id="UP000605846">
    <property type="component" value="Unassembled WGS sequence"/>
</dbReference>
<reference evidence="2" key="1">
    <citation type="submission" date="2020-01" db="EMBL/GenBank/DDBJ databases">
        <title>Genome Sequencing of Three Apophysomyces-Like Fungal Strains Confirms a Novel Fungal Genus in the Mucoromycota with divergent Burkholderia-like Endosymbiotic Bacteria.</title>
        <authorList>
            <person name="Stajich J.E."/>
            <person name="Macias A.M."/>
            <person name="Carter-House D."/>
            <person name="Lovett B."/>
            <person name="Kasson L.R."/>
            <person name="Berry K."/>
            <person name="Grigoriev I."/>
            <person name="Chang Y."/>
            <person name="Spatafora J."/>
            <person name="Kasson M.T."/>
        </authorList>
    </citation>
    <scope>NUCLEOTIDE SEQUENCE</scope>
    <source>
        <strain evidence="2">NRRL A-21654</strain>
    </source>
</reference>
<name>A0A8H7BWL4_9FUNG</name>
<dbReference type="AlphaFoldDB" id="A0A8H7BWL4"/>
<dbReference type="OrthoDB" id="298344at2759"/>